<dbReference type="InterPro" id="IPR001173">
    <property type="entry name" value="Glyco_trans_2-like"/>
</dbReference>
<gene>
    <name evidence="3" type="ORF">FHG71_01140</name>
</gene>
<dbReference type="Pfam" id="PF00535">
    <property type="entry name" value="Glycos_transf_2"/>
    <property type="match status" value="1"/>
</dbReference>
<feature type="transmembrane region" description="Helical" evidence="1">
    <location>
        <begin position="303"/>
        <end position="321"/>
    </location>
</feature>
<keyword evidence="1" id="KW-0812">Transmembrane</keyword>
<dbReference type="AlphaFoldDB" id="A0A5C4NQ30"/>
<keyword evidence="1" id="KW-0472">Membrane</keyword>
<keyword evidence="4" id="KW-1185">Reference proteome</keyword>
<dbReference type="EMBL" id="VDFV01000001">
    <property type="protein sequence ID" value="TNC74767.1"/>
    <property type="molecule type" value="Genomic_DNA"/>
</dbReference>
<dbReference type="InterPro" id="IPR029044">
    <property type="entry name" value="Nucleotide-diphossugar_trans"/>
</dbReference>
<dbReference type="SUPFAM" id="SSF53448">
    <property type="entry name" value="Nucleotide-diphospho-sugar transferases"/>
    <property type="match status" value="1"/>
</dbReference>
<keyword evidence="3" id="KW-0808">Transferase</keyword>
<evidence type="ECO:0000259" key="2">
    <source>
        <dbReference type="Pfam" id="PF00535"/>
    </source>
</evidence>
<name>A0A5C4NQ30_9RHOB</name>
<feature type="domain" description="Glycosyltransferase 2-like" evidence="2">
    <location>
        <begin position="40"/>
        <end position="172"/>
    </location>
</feature>
<reference evidence="3 4" key="1">
    <citation type="submission" date="2019-06" db="EMBL/GenBank/DDBJ databases">
        <authorList>
            <person name="Jiang L."/>
        </authorList>
    </citation>
    <scope>NUCLEOTIDE SEQUENCE [LARGE SCALE GENOMIC DNA]</scope>
    <source>
        <strain evidence="3 4">YIM 48858</strain>
    </source>
</reference>
<feature type="transmembrane region" description="Helical" evidence="1">
    <location>
        <begin position="169"/>
        <end position="187"/>
    </location>
</feature>
<proteinExistence type="predicted"/>
<dbReference type="PANTHER" id="PTHR43646:SF3">
    <property type="entry name" value="SLR1566 PROTEIN"/>
    <property type="match status" value="1"/>
</dbReference>
<protein>
    <submittedName>
        <fullName evidence="3">Glycosyltransferase</fullName>
    </submittedName>
</protein>
<feature type="transmembrane region" description="Helical" evidence="1">
    <location>
        <begin position="333"/>
        <end position="352"/>
    </location>
</feature>
<dbReference type="Proteomes" id="UP000305709">
    <property type="component" value="Unassembled WGS sequence"/>
</dbReference>
<dbReference type="GO" id="GO:0016740">
    <property type="term" value="F:transferase activity"/>
    <property type="evidence" value="ECO:0007669"/>
    <property type="project" value="UniProtKB-KW"/>
</dbReference>
<evidence type="ECO:0000256" key="1">
    <source>
        <dbReference type="SAM" id="Phobius"/>
    </source>
</evidence>
<evidence type="ECO:0000313" key="4">
    <source>
        <dbReference type="Proteomes" id="UP000305709"/>
    </source>
</evidence>
<organism evidence="3 4">
    <name type="scientific">Rubellimicrobium roseum</name>
    <dbReference type="NCBI Taxonomy" id="687525"/>
    <lineage>
        <taxon>Bacteria</taxon>
        <taxon>Pseudomonadati</taxon>
        <taxon>Pseudomonadota</taxon>
        <taxon>Alphaproteobacteria</taxon>
        <taxon>Rhodobacterales</taxon>
        <taxon>Roseobacteraceae</taxon>
        <taxon>Rubellimicrobium</taxon>
    </lineage>
</organism>
<comment type="caution">
    <text evidence="3">The sequence shown here is derived from an EMBL/GenBank/DDBJ whole genome shotgun (WGS) entry which is preliminary data.</text>
</comment>
<sequence length="369" mass="39121">MIPLSVLALVLAALYSGMTFANLRAYRPPSPLATRRPTVSVLIPARDEEGNIGAVLDSVLASRGVDLDVVVLDDGSADRTGTIVRERAAQDGRVRLVAGAPLPRGWVGKQHACWQLSLAARAPILIYVDADVRLHPETLARLAGFVEANGLGLASGFPRQVTVTLGEKIAIPQIFVVLLGYLPLAVARWQATDPRFAAACGQCLAVTRAAYDASGGHAAIRGTIHDGLRLARAVREAGFATDLCDLSDLATCRMYSNWSDLWAGFSKNAREGMATPRALPIWTLLLGGGHLLPILLLPVASGVAWGIAALSSALMWAAAATTARRVGASSVSVLLHPVGVAVTLAIQWNALLRGRRRSPAVWRGRTYDV</sequence>
<dbReference type="OrthoDB" id="8416156at2"/>
<dbReference type="RefSeq" id="WP_139079761.1">
    <property type="nucleotide sequence ID" value="NZ_VDFV01000001.1"/>
</dbReference>
<dbReference type="Gene3D" id="3.90.550.10">
    <property type="entry name" value="Spore Coat Polysaccharide Biosynthesis Protein SpsA, Chain A"/>
    <property type="match status" value="1"/>
</dbReference>
<dbReference type="PANTHER" id="PTHR43646">
    <property type="entry name" value="GLYCOSYLTRANSFERASE"/>
    <property type="match status" value="1"/>
</dbReference>
<keyword evidence="1" id="KW-1133">Transmembrane helix</keyword>
<evidence type="ECO:0000313" key="3">
    <source>
        <dbReference type="EMBL" id="TNC74767.1"/>
    </source>
</evidence>
<accession>A0A5C4NQ30</accession>